<dbReference type="Proteomes" id="UP001172159">
    <property type="component" value="Unassembled WGS sequence"/>
</dbReference>
<organism evidence="2 3">
    <name type="scientific">Apiosordaria backusii</name>
    <dbReference type="NCBI Taxonomy" id="314023"/>
    <lineage>
        <taxon>Eukaryota</taxon>
        <taxon>Fungi</taxon>
        <taxon>Dikarya</taxon>
        <taxon>Ascomycota</taxon>
        <taxon>Pezizomycotina</taxon>
        <taxon>Sordariomycetes</taxon>
        <taxon>Sordariomycetidae</taxon>
        <taxon>Sordariales</taxon>
        <taxon>Lasiosphaeriaceae</taxon>
        <taxon>Apiosordaria</taxon>
    </lineage>
</organism>
<gene>
    <name evidence="2" type="ORF">B0T21DRAFT_345663</name>
</gene>
<feature type="compositionally biased region" description="Polar residues" evidence="1">
    <location>
        <begin position="147"/>
        <end position="156"/>
    </location>
</feature>
<comment type="caution">
    <text evidence="2">The sequence shown here is derived from an EMBL/GenBank/DDBJ whole genome shotgun (WGS) entry which is preliminary data.</text>
</comment>
<evidence type="ECO:0000313" key="3">
    <source>
        <dbReference type="Proteomes" id="UP001172159"/>
    </source>
</evidence>
<name>A0AA40K0T3_9PEZI</name>
<keyword evidence="3" id="KW-1185">Reference proteome</keyword>
<evidence type="ECO:0000313" key="2">
    <source>
        <dbReference type="EMBL" id="KAK0741779.1"/>
    </source>
</evidence>
<dbReference type="AlphaFoldDB" id="A0AA40K0T3"/>
<evidence type="ECO:0000256" key="1">
    <source>
        <dbReference type="SAM" id="MobiDB-lite"/>
    </source>
</evidence>
<sequence>MQQPVQGGSEKLIGPYKNGIRKRKLARILMPMMALTFKERYPPRHSTQQSTPRAEELPELRKRLPSTSFTPGWFVPSPDFTTSAIELTGNSLLQSIFVNTTGGGMLPASQRVDKKQVIAQIADSDGNHTYHIMDSAMWEDHGRNGLPTRQTVSTHPGRSALPRTRTP</sequence>
<proteinExistence type="predicted"/>
<feature type="region of interest" description="Disordered" evidence="1">
    <location>
        <begin position="141"/>
        <end position="167"/>
    </location>
</feature>
<reference evidence="2" key="1">
    <citation type="submission" date="2023-06" db="EMBL/GenBank/DDBJ databases">
        <title>Genome-scale phylogeny and comparative genomics of the fungal order Sordariales.</title>
        <authorList>
            <consortium name="Lawrence Berkeley National Laboratory"/>
            <person name="Hensen N."/>
            <person name="Bonometti L."/>
            <person name="Westerberg I."/>
            <person name="Brannstrom I.O."/>
            <person name="Guillou S."/>
            <person name="Cros-Aarteil S."/>
            <person name="Calhoun S."/>
            <person name="Haridas S."/>
            <person name="Kuo A."/>
            <person name="Mondo S."/>
            <person name="Pangilinan J."/>
            <person name="Riley R."/>
            <person name="Labutti K."/>
            <person name="Andreopoulos B."/>
            <person name="Lipzen A."/>
            <person name="Chen C."/>
            <person name="Yanf M."/>
            <person name="Daum C."/>
            <person name="Ng V."/>
            <person name="Clum A."/>
            <person name="Steindorff A."/>
            <person name="Ohm R."/>
            <person name="Martin F."/>
            <person name="Silar P."/>
            <person name="Natvig D."/>
            <person name="Lalanne C."/>
            <person name="Gautier V."/>
            <person name="Ament-Velasquez S.L."/>
            <person name="Kruys A."/>
            <person name="Hutchinson M.I."/>
            <person name="Powell A.J."/>
            <person name="Barry K."/>
            <person name="Miller A.N."/>
            <person name="Grigoriev I.V."/>
            <person name="Debuchy R."/>
            <person name="Gladieux P."/>
            <person name="Thoren M.H."/>
            <person name="Johannesson H."/>
        </authorList>
    </citation>
    <scope>NUCLEOTIDE SEQUENCE</scope>
    <source>
        <strain evidence="2">CBS 540.89</strain>
    </source>
</reference>
<dbReference type="EMBL" id="JAUKTV010000003">
    <property type="protein sequence ID" value="KAK0741779.1"/>
    <property type="molecule type" value="Genomic_DNA"/>
</dbReference>
<accession>A0AA40K0T3</accession>
<protein>
    <submittedName>
        <fullName evidence="2">Uncharacterized protein</fullName>
    </submittedName>
</protein>